<protein>
    <recommendedName>
        <fullName evidence="1">Rubrerythrin diiron-binding domain-containing protein</fullName>
    </recommendedName>
</protein>
<evidence type="ECO:0000259" key="1">
    <source>
        <dbReference type="Pfam" id="PF02915"/>
    </source>
</evidence>
<dbReference type="Proteomes" id="UP000748752">
    <property type="component" value="Unassembled WGS sequence"/>
</dbReference>
<dbReference type="InterPro" id="IPR009078">
    <property type="entry name" value="Ferritin-like_SF"/>
</dbReference>
<feature type="domain" description="Rubrerythrin diiron-binding" evidence="1">
    <location>
        <begin position="95"/>
        <end position="225"/>
    </location>
</feature>
<sequence length="244" mass="26977">MGWWAKITESHSSRLLLVLRSRSLSHVWRCHPDQFATRFAELRACFRLDGALAIAASAGVSQCVAAQPTGGSLMALASEVDAASLAQQTTARALIQAAIRFEWSAHLFYAELTGKVRPALVPLVAELADEERQHHAHLVELLERVDFMEELQSQMTLPHTSARFDALIDNPELPAQPDEDDILAVALAREEAAAEHYARLAEDAAHPAMRQGFAYLRDEEISHVAQLGQRWGRLEDTRNAPCPA</sequence>
<accession>A0ABS1CNE6</accession>
<evidence type="ECO:0000313" key="3">
    <source>
        <dbReference type="Proteomes" id="UP000748752"/>
    </source>
</evidence>
<dbReference type="PANTHER" id="PTHR33531">
    <property type="entry name" value="RUBRERYTHRIN SUBFAMILY"/>
    <property type="match status" value="1"/>
</dbReference>
<keyword evidence="3" id="KW-1185">Reference proteome</keyword>
<dbReference type="SUPFAM" id="SSF47240">
    <property type="entry name" value="Ferritin-like"/>
    <property type="match status" value="1"/>
</dbReference>
<dbReference type="InterPro" id="IPR003251">
    <property type="entry name" value="Rr_diiron-bd_dom"/>
</dbReference>
<organism evidence="2 3">
    <name type="scientific">Thiohalocapsa halophila</name>
    <dbReference type="NCBI Taxonomy" id="69359"/>
    <lineage>
        <taxon>Bacteria</taxon>
        <taxon>Pseudomonadati</taxon>
        <taxon>Pseudomonadota</taxon>
        <taxon>Gammaproteobacteria</taxon>
        <taxon>Chromatiales</taxon>
        <taxon>Chromatiaceae</taxon>
        <taxon>Thiohalocapsa</taxon>
    </lineage>
</organism>
<dbReference type="Pfam" id="PF02915">
    <property type="entry name" value="Rubrerythrin"/>
    <property type="match status" value="1"/>
</dbReference>
<reference evidence="2 3" key="1">
    <citation type="journal article" date="2020" name="Microorganisms">
        <title>Osmotic Adaptation and Compatible Solute Biosynthesis of Phototrophic Bacteria as Revealed from Genome Analyses.</title>
        <authorList>
            <person name="Imhoff J.F."/>
            <person name="Rahn T."/>
            <person name="Kunzel S."/>
            <person name="Keller A."/>
            <person name="Neulinger S.C."/>
        </authorList>
    </citation>
    <scope>NUCLEOTIDE SEQUENCE [LARGE SCALE GENOMIC DNA]</scope>
    <source>
        <strain evidence="2 3">DSM 6210</strain>
    </source>
</reference>
<dbReference type="Gene3D" id="1.20.1260.10">
    <property type="match status" value="1"/>
</dbReference>
<comment type="caution">
    <text evidence="2">The sequence shown here is derived from an EMBL/GenBank/DDBJ whole genome shotgun (WGS) entry which is preliminary data.</text>
</comment>
<dbReference type="EMBL" id="NRRV01000084">
    <property type="protein sequence ID" value="MBK1633415.1"/>
    <property type="molecule type" value="Genomic_DNA"/>
</dbReference>
<dbReference type="PANTHER" id="PTHR33531:SF7">
    <property type="entry name" value="HYPOTHETICAL MEMBRANE PROTEIN, CONSERVED"/>
    <property type="match status" value="1"/>
</dbReference>
<proteinExistence type="predicted"/>
<dbReference type="InterPro" id="IPR012347">
    <property type="entry name" value="Ferritin-like"/>
</dbReference>
<name>A0ABS1CNE6_9GAMM</name>
<evidence type="ECO:0000313" key="2">
    <source>
        <dbReference type="EMBL" id="MBK1633415.1"/>
    </source>
</evidence>
<gene>
    <name evidence="2" type="ORF">CKO31_22230</name>
</gene>